<dbReference type="AlphaFoldDB" id="A0A1X9YTD7"/>
<dbReference type="RefSeq" id="WP_025607435.1">
    <property type="nucleotide sequence ID" value="NZ_CP021235.1"/>
</dbReference>
<evidence type="ECO:0000313" key="1">
    <source>
        <dbReference type="EMBL" id="ARS36084.1"/>
    </source>
</evidence>
<name>A0A1X9YTD7_9BACT</name>
<keyword evidence="2" id="KW-1185">Reference proteome</keyword>
<dbReference type="EMBL" id="CP021235">
    <property type="protein sequence ID" value="ARS36084.1"/>
    <property type="molecule type" value="Genomic_DNA"/>
</dbReference>
<protein>
    <submittedName>
        <fullName evidence="1">Uncharacterized protein</fullName>
    </submittedName>
</protein>
<reference evidence="2" key="1">
    <citation type="submission" date="2017-05" db="EMBL/GenBank/DDBJ databases">
        <authorList>
            <person name="Ray J."/>
            <person name="Price M."/>
            <person name="Deutschbauer A."/>
        </authorList>
    </citation>
    <scope>NUCLEOTIDE SEQUENCE [LARGE SCALE GENOMIC DNA]</scope>
    <source>
        <strain evidence="2">DSM 19842</strain>
    </source>
</reference>
<gene>
    <name evidence="1" type="ORF">CA264_11925</name>
</gene>
<dbReference type="OrthoDB" id="876092at2"/>
<accession>A0A1X9YTD7</accession>
<dbReference type="PROSITE" id="PS51257">
    <property type="entry name" value="PROKAR_LIPOPROTEIN"/>
    <property type="match status" value="1"/>
</dbReference>
<proteinExistence type="predicted"/>
<evidence type="ECO:0000313" key="2">
    <source>
        <dbReference type="Proteomes" id="UP000266292"/>
    </source>
</evidence>
<sequence length="209" mass="22845">MDGIKKSSTPFAALKFGHFLYLLLFLAVAAAGCSGREFIQEEASTDPEGPEAPPPYDGRLLAQVVFDSVDYIVPTTQLMQPFIREFGDGTVVDKVMIRKVQETKEDEPAYYLVGLGMQNGAFRSMALELDLAADNSLYLSSNGAKHMCKSSAGCGFCYFTFSGNRITGCECSSRAPGNNCEHRFTEKNTLLKDVPVLRSTREGRGAGKR</sequence>
<dbReference type="Proteomes" id="UP000266292">
    <property type="component" value="Chromosome"/>
</dbReference>
<organism evidence="1 2">
    <name type="scientific">Pontibacter actiniarum</name>
    <dbReference type="NCBI Taxonomy" id="323450"/>
    <lineage>
        <taxon>Bacteria</taxon>
        <taxon>Pseudomonadati</taxon>
        <taxon>Bacteroidota</taxon>
        <taxon>Cytophagia</taxon>
        <taxon>Cytophagales</taxon>
        <taxon>Hymenobacteraceae</taxon>
        <taxon>Pontibacter</taxon>
    </lineage>
</organism>
<dbReference type="KEGG" id="pact:CA264_11925"/>